<dbReference type="EMBL" id="QFRJ01000010">
    <property type="protein sequence ID" value="PWH84930.1"/>
    <property type="molecule type" value="Genomic_DNA"/>
</dbReference>
<dbReference type="GO" id="GO:0098797">
    <property type="term" value="C:plasma membrane protein complex"/>
    <property type="evidence" value="ECO:0007669"/>
    <property type="project" value="TreeGrafter"/>
</dbReference>
<comment type="caution">
    <text evidence="12">The sequence shown here is derived from an EMBL/GenBank/DDBJ whole genome shotgun (WGS) entry which is preliminary data.</text>
</comment>
<organism evidence="12 13">
    <name type="scientific">Brumimicrobium oceani</name>
    <dbReference type="NCBI Taxonomy" id="2100725"/>
    <lineage>
        <taxon>Bacteria</taxon>
        <taxon>Pseudomonadati</taxon>
        <taxon>Bacteroidota</taxon>
        <taxon>Flavobacteriia</taxon>
        <taxon>Flavobacteriales</taxon>
        <taxon>Crocinitomicaceae</taxon>
        <taxon>Brumimicrobium</taxon>
    </lineage>
</organism>
<keyword evidence="7" id="KW-0653">Protein transport</keyword>
<comment type="subcellular location">
    <subcellularLocation>
        <location evidence="1">Cell inner membrane</location>
        <topology evidence="1">Single-pass membrane protein</topology>
        <orientation evidence="1">Periplasmic side</orientation>
    </subcellularLocation>
</comment>
<evidence type="ECO:0000256" key="10">
    <source>
        <dbReference type="SAM" id="SignalP"/>
    </source>
</evidence>
<dbReference type="SUPFAM" id="SSF74653">
    <property type="entry name" value="TolA/TonB C-terminal domain"/>
    <property type="match status" value="1"/>
</dbReference>
<dbReference type="GO" id="GO:0015031">
    <property type="term" value="P:protein transport"/>
    <property type="evidence" value="ECO:0007669"/>
    <property type="project" value="UniProtKB-KW"/>
</dbReference>
<feature type="signal peptide" evidence="10">
    <location>
        <begin position="1"/>
        <end position="20"/>
    </location>
</feature>
<feature type="domain" description="TonB C-terminal" evidence="11">
    <location>
        <begin position="57"/>
        <end position="147"/>
    </location>
</feature>
<dbReference type="Gene3D" id="3.30.1150.10">
    <property type="match status" value="1"/>
</dbReference>
<dbReference type="NCBIfam" id="TIGR01352">
    <property type="entry name" value="tonB_Cterm"/>
    <property type="match status" value="1"/>
</dbReference>
<protein>
    <recommendedName>
        <fullName evidence="11">TonB C-terminal domain-containing protein</fullName>
    </recommendedName>
</protein>
<dbReference type="GO" id="GO:0055085">
    <property type="term" value="P:transmembrane transport"/>
    <property type="evidence" value="ECO:0007669"/>
    <property type="project" value="InterPro"/>
</dbReference>
<dbReference type="PROSITE" id="PS52015">
    <property type="entry name" value="TONB_CTD"/>
    <property type="match status" value="1"/>
</dbReference>
<evidence type="ECO:0000256" key="9">
    <source>
        <dbReference type="ARBA" id="ARBA00023136"/>
    </source>
</evidence>
<keyword evidence="8" id="KW-1133">Transmembrane helix</keyword>
<reference evidence="12 13" key="1">
    <citation type="submission" date="2018-05" db="EMBL/GenBank/DDBJ databases">
        <title>Brumimicrobium oceani sp. nov., isolated from coastal sediment.</title>
        <authorList>
            <person name="Kou Y."/>
        </authorList>
    </citation>
    <scope>NUCLEOTIDE SEQUENCE [LARGE SCALE GENOMIC DNA]</scope>
    <source>
        <strain evidence="12 13">C305</strain>
    </source>
</reference>
<name>A0A2U2XAZ8_9FLAO</name>
<keyword evidence="5" id="KW-0997">Cell inner membrane</keyword>
<dbReference type="AlphaFoldDB" id="A0A2U2XAZ8"/>
<evidence type="ECO:0000256" key="1">
    <source>
        <dbReference type="ARBA" id="ARBA00004383"/>
    </source>
</evidence>
<dbReference type="RefSeq" id="WP_109360122.1">
    <property type="nucleotide sequence ID" value="NZ_QFRJ01000010.1"/>
</dbReference>
<keyword evidence="3" id="KW-0813">Transport</keyword>
<evidence type="ECO:0000313" key="12">
    <source>
        <dbReference type="EMBL" id="PWH84930.1"/>
    </source>
</evidence>
<dbReference type="InterPro" id="IPR037682">
    <property type="entry name" value="TonB_C"/>
</dbReference>
<keyword evidence="6" id="KW-0812">Transmembrane</keyword>
<reference evidence="12 13" key="2">
    <citation type="submission" date="2018-05" db="EMBL/GenBank/DDBJ databases">
        <authorList>
            <person name="Lanie J.A."/>
            <person name="Ng W.-L."/>
            <person name="Kazmierczak K.M."/>
            <person name="Andrzejewski T.M."/>
            <person name="Davidsen T.M."/>
            <person name="Wayne K.J."/>
            <person name="Tettelin H."/>
            <person name="Glass J.I."/>
            <person name="Rusch D."/>
            <person name="Podicherti R."/>
            <person name="Tsui H.-C.T."/>
            <person name="Winkler M.E."/>
        </authorList>
    </citation>
    <scope>NUCLEOTIDE SEQUENCE [LARGE SCALE GENOMIC DNA]</scope>
    <source>
        <strain evidence="12 13">C305</strain>
    </source>
</reference>
<evidence type="ECO:0000256" key="7">
    <source>
        <dbReference type="ARBA" id="ARBA00022927"/>
    </source>
</evidence>
<dbReference type="PANTHER" id="PTHR33446">
    <property type="entry name" value="PROTEIN TONB-RELATED"/>
    <property type="match status" value="1"/>
</dbReference>
<dbReference type="PANTHER" id="PTHR33446:SF2">
    <property type="entry name" value="PROTEIN TONB"/>
    <property type="match status" value="1"/>
</dbReference>
<dbReference type="Pfam" id="PF03544">
    <property type="entry name" value="TonB_C"/>
    <property type="match status" value="1"/>
</dbReference>
<keyword evidence="10" id="KW-0732">Signal</keyword>
<evidence type="ECO:0000259" key="11">
    <source>
        <dbReference type="PROSITE" id="PS52015"/>
    </source>
</evidence>
<sequence length="147" mass="16637">MKKYIIISLFMAPFVLFSQSGNPVISEAIGNCDTISVQKDTSNIVEYISYNEASFSGGPEEMNKYIRESFQFPKSSINESQYGRVFVEITVEIDGSIKNAKILKGISEELDEELLRVVKNMPDWIPAENKDGKAKSIVRFPVNFRLQ</sequence>
<dbReference type="OrthoDB" id="1095452at2"/>
<dbReference type="InterPro" id="IPR051045">
    <property type="entry name" value="TonB-dependent_transducer"/>
</dbReference>
<evidence type="ECO:0000256" key="3">
    <source>
        <dbReference type="ARBA" id="ARBA00022448"/>
    </source>
</evidence>
<keyword evidence="13" id="KW-1185">Reference proteome</keyword>
<accession>A0A2U2XAZ8</accession>
<evidence type="ECO:0000256" key="8">
    <source>
        <dbReference type="ARBA" id="ARBA00022989"/>
    </source>
</evidence>
<evidence type="ECO:0000313" key="13">
    <source>
        <dbReference type="Proteomes" id="UP000245370"/>
    </source>
</evidence>
<keyword evidence="9" id="KW-0472">Membrane</keyword>
<feature type="chain" id="PRO_5015458625" description="TonB C-terminal domain-containing protein" evidence="10">
    <location>
        <begin position="21"/>
        <end position="147"/>
    </location>
</feature>
<dbReference type="GO" id="GO:0031992">
    <property type="term" value="F:energy transducer activity"/>
    <property type="evidence" value="ECO:0007669"/>
    <property type="project" value="TreeGrafter"/>
</dbReference>
<keyword evidence="4" id="KW-1003">Cell membrane</keyword>
<dbReference type="Proteomes" id="UP000245370">
    <property type="component" value="Unassembled WGS sequence"/>
</dbReference>
<comment type="similarity">
    <text evidence="2">Belongs to the TonB family.</text>
</comment>
<evidence type="ECO:0000256" key="6">
    <source>
        <dbReference type="ARBA" id="ARBA00022692"/>
    </source>
</evidence>
<gene>
    <name evidence="12" type="ORF">DIT68_12365</name>
</gene>
<evidence type="ECO:0000256" key="2">
    <source>
        <dbReference type="ARBA" id="ARBA00006555"/>
    </source>
</evidence>
<proteinExistence type="inferred from homology"/>
<evidence type="ECO:0000256" key="5">
    <source>
        <dbReference type="ARBA" id="ARBA00022519"/>
    </source>
</evidence>
<evidence type="ECO:0000256" key="4">
    <source>
        <dbReference type="ARBA" id="ARBA00022475"/>
    </source>
</evidence>
<dbReference type="InterPro" id="IPR006260">
    <property type="entry name" value="TonB/TolA_C"/>
</dbReference>